<evidence type="ECO:0000313" key="3">
    <source>
        <dbReference type="Proteomes" id="UP000814003"/>
    </source>
</evidence>
<dbReference type="InterPro" id="IPR045247">
    <property type="entry name" value="Oye-like"/>
</dbReference>
<dbReference type="InterPro" id="IPR013785">
    <property type="entry name" value="Aldolase_TIM"/>
</dbReference>
<dbReference type="SUPFAM" id="SSF51395">
    <property type="entry name" value="FMN-linked oxidoreductases"/>
    <property type="match status" value="1"/>
</dbReference>
<sequence length="310" mass="33852">MYIAPFSWRFQRMYPLTTRLLSPLDIGHLTLKNRMIFTPPQPSPSQPNLSCCVQSMQAGLVIASGVPVCSEGQGPSSTPGLYCARQVAGWKVITDTFHEVGSLIAAQLWHVGRVATASPGKMTLGDIRLTQQAFVDAAVNAMTAGFDLVELHGASHSLIGQFLATGPHSRQDEYAGSLESRARFLLEIVDTLIGVLGAERIGVRLSPWGLLNDREDCAPHAMALYLAEELNQRNIAYLHVIEWMPGTGPAYPEGFRRWLRAAFKKPLIMCADLNSERSERILLQGLADAVAMTTPFSLCASQTTATATWI</sequence>
<dbReference type="Gene3D" id="3.20.20.70">
    <property type="entry name" value="Aldolase class I"/>
    <property type="match status" value="1"/>
</dbReference>
<evidence type="ECO:0000259" key="1">
    <source>
        <dbReference type="Pfam" id="PF00724"/>
    </source>
</evidence>
<feature type="domain" description="NADH:flavin oxidoreductase/NADH oxidase N-terminal" evidence="1">
    <location>
        <begin position="20"/>
        <end position="115"/>
    </location>
</feature>
<evidence type="ECO:0000313" key="2">
    <source>
        <dbReference type="EMBL" id="MCF5109920.1"/>
    </source>
</evidence>
<feature type="domain" description="NADH:flavin oxidoreductase/NADH oxidase N-terminal" evidence="1">
    <location>
        <begin position="121"/>
        <end position="295"/>
    </location>
</feature>
<dbReference type="InterPro" id="IPR001155">
    <property type="entry name" value="OxRdtase_FMN_N"/>
</dbReference>
<protein>
    <submittedName>
        <fullName evidence="2">Alkene reductase</fullName>
    </submittedName>
</protein>
<reference evidence="2 3" key="1">
    <citation type="submission" date="2019-11" db="EMBL/GenBank/DDBJ databases">
        <title>Epiphytic Pseudomonas syringae from cherry orchards.</title>
        <authorList>
            <person name="Hulin M.T."/>
        </authorList>
    </citation>
    <scope>NUCLEOTIDE SEQUENCE [LARGE SCALE GENOMIC DNA]</scope>
    <source>
        <strain evidence="2 3">PA-6-5B</strain>
    </source>
</reference>
<dbReference type="EMBL" id="WKED01000063">
    <property type="protein sequence ID" value="MCF5109920.1"/>
    <property type="molecule type" value="Genomic_DNA"/>
</dbReference>
<organism evidence="2 3">
    <name type="scientific">Pseudomonas gessardii</name>
    <dbReference type="NCBI Taxonomy" id="78544"/>
    <lineage>
        <taxon>Bacteria</taxon>
        <taxon>Pseudomonadati</taxon>
        <taxon>Pseudomonadota</taxon>
        <taxon>Gammaproteobacteria</taxon>
        <taxon>Pseudomonadales</taxon>
        <taxon>Pseudomonadaceae</taxon>
        <taxon>Pseudomonas</taxon>
    </lineage>
</organism>
<accession>A0ABS9FC32</accession>
<dbReference type="PANTHER" id="PTHR22893">
    <property type="entry name" value="NADH OXIDOREDUCTASE-RELATED"/>
    <property type="match status" value="1"/>
</dbReference>
<gene>
    <name evidence="2" type="ORF">GIW56_24155</name>
</gene>
<comment type="caution">
    <text evidence="2">The sequence shown here is derived from an EMBL/GenBank/DDBJ whole genome shotgun (WGS) entry which is preliminary data.</text>
</comment>
<dbReference type="Pfam" id="PF00724">
    <property type="entry name" value="Oxidored_FMN"/>
    <property type="match status" value="2"/>
</dbReference>
<dbReference type="Proteomes" id="UP000814003">
    <property type="component" value="Unassembled WGS sequence"/>
</dbReference>
<dbReference type="RefSeq" id="WP_099168787.1">
    <property type="nucleotide sequence ID" value="NZ_WKED01000063.1"/>
</dbReference>
<proteinExistence type="predicted"/>
<keyword evidence="3" id="KW-1185">Reference proteome</keyword>
<dbReference type="PANTHER" id="PTHR22893:SF91">
    <property type="entry name" value="NADPH DEHYDROGENASE 2-RELATED"/>
    <property type="match status" value="1"/>
</dbReference>
<name>A0ABS9FC32_9PSED</name>